<feature type="transmembrane region" description="Helical" evidence="2">
    <location>
        <begin position="179"/>
        <end position="202"/>
    </location>
</feature>
<evidence type="ECO:0000256" key="2">
    <source>
        <dbReference type="SAM" id="Phobius"/>
    </source>
</evidence>
<dbReference type="AlphaFoldDB" id="A0ABD3A128"/>
<gene>
    <name evidence="3" type="ORF">ACH5RR_013023</name>
</gene>
<comment type="caution">
    <text evidence="3">The sequence shown here is derived from an EMBL/GenBank/DDBJ whole genome shotgun (WGS) entry which is preliminary data.</text>
</comment>
<dbReference type="EMBL" id="JBJUIK010000006">
    <property type="protein sequence ID" value="KAL3524651.1"/>
    <property type="molecule type" value="Genomic_DNA"/>
</dbReference>
<name>A0ABD3A128_9GENT</name>
<protein>
    <submittedName>
        <fullName evidence="3">Uncharacterized protein</fullName>
    </submittedName>
</protein>
<organism evidence="3 4">
    <name type="scientific">Cinchona calisaya</name>
    <dbReference type="NCBI Taxonomy" id="153742"/>
    <lineage>
        <taxon>Eukaryota</taxon>
        <taxon>Viridiplantae</taxon>
        <taxon>Streptophyta</taxon>
        <taxon>Embryophyta</taxon>
        <taxon>Tracheophyta</taxon>
        <taxon>Spermatophyta</taxon>
        <taxon>Magnoliopsida</taxon>
        <taxon>eudicotyledons</taxon>
        <taxon>Gunneridae</taxon>
        <taxon>Pentapetalae</taxon>
        <taxon>asterids</taxon>
        <taxon>lamiids</taxon>
        <taxon>Gentianales</taxon>
        <taxon>Rubiaceae</taxon>
        <taxon>Cinchonoideae</taxon>
        <taxon>Cinchoneae</taxon>
        <taxon>Cinchona</taxon>
    </lineage>
</organism>
<proteinExistence type="predicted"/>
<reference evidence="3 4" key="1">
    <citation type="submission" date="2024-11" db="EMBL/GenBank/DDBJ databases">
        <title>A near-complete genome assembly of Cinchona calisaya.</title>
        <authorList>
            <person name="Lian D.C."/>
            <person name="Zhao X.W."/>
            <person name="Wei L."/>
        </authorList>
    </citation>
    <scope>NUCLEOTIDE SEQUENCE [LARGE SCALE GENOMIC DNA]</scope>
    <source>
        <tissue evidence="3">Nenye</tissue>
    </source>
</reference>
<keyword evidence="2" id="KW-1133">Transmembrane helix</keyword>
<feature type="coiled-coil region" evidence="1">
    <location>
        <begin position="51"/>
        <end position="85"/>
    </location>
</feature>
<keyword evidence="1" id="KW-0175">Coiled coil</keyword>
<keyword evidence="2" id="KW-0472">Membrane</keyword>
<evidence type="ECO:0000313" key="4">
    <source>
        <dbReference type="Proteomes" id="UP001630127"/>
    </source>
</evidence>
<evidence type="ECO:0000256" key="1">
    <source>
        <dbReference type="SAM" id="Coils"/>
    </source>
</evidence>
<accession>A0ABD3A128</accession>
<sequence>MKASLVGSPKKISAIPFYTMTILINKDAPSNTSTDVSRTARQGLVNVEAHHATELERLKESQQLLKELEKVKKELDQVLEDLHSRRVDLDTTGQELEVVMVDVVLLKVKGWISHLDLDFHSYDLYNESATTDLATKIEHKFRVPWSLENLYSGMFPKDTSPEVEGDPTDITYVEQECSILLVSLRSLVFFPSLFFLGCFFVFPHNLLMATFIGEMGNLTVDTTLGKEKMSSMSSIFGSNNSKYIVSDQPAAEEVVESGSLSQSLVPKLISSMINTIRAITANQINRIR</sequence>
<keyword evidence="4" id="KW-1185">Reference proteome</keyword>
<dbReference type="Proteomes" id="UP001630127">
    <property type="component" value="Unassembled WGS sequence"/>
</dbReference>
<evidence type="ECO:0000313" key="3">
    <source>
        <dbReference type="EMBL" id="KAL3524651.1"/>
    </source>
</evidence>
<keyword evidence="2" id="KW-0812">Transmembrane</keyword>